<organism evidence="1 2">
    <name type="scientific">Achlya hypogyna</name>
    <name type="common">Oomycete</name>
    <name type="synonym">Protoachlya hypogyna</name>
    <dbReference type="NCBI Taxonomy" id="1202772"/>
    <lineage>
        <taxon>Eukaryota</taxon>
        <taxon>Sar</taxon>
        <taxon>Stramenopiles</taxon>
        <taxon>Oomycota</taxon>
        <taxon>Saprolegniomycetes</taxon>
        <taxon>Saprolegniales</taxon>
        <taxon>Achlyaceae</taxon>
        <taxon>Achlya</taxon>
    </lineage>
</organism>
<dbReference type="AlphaFoldDB" id="A0A1V9YID9"/>
<protein>
    <submittedName>
        <fullName evidence="1">Uncharacterized protein</fullName>
    </submittedName>
</protein>
<evidence type="ECO:0000313" key="1">
    <source>
        <dbReference type="EMBL" id="OQR85481.1"/>
    </source>
</evidence>
<proteinExistence type="predicted"/>
<accession>A0A1V9YID9</accession>
<dbReference type="EMBL" id="JNBR01001673">
    <property type="protein sequence ID" value="OQR85481.1"/>
    <property type="molecule type" value="Genomic_DNA"/>
</dbReference>
<gene>
    <name evidence="1" type="ORF">ACHHYP_11777</name>
</gene>
<dbReference type="OrthoDB" id="10541859at2759"/>
<keyword evidence="2" id="KW-1185">Reference proteome</keyword>
<sequence length="405" mass="43279">MKRLIADHALITCRVVSLDGADSVVLKGSRAGVDAAATAIADLIALQVSRMTKASGYKPLFSALFLVPPPGSTASSAMTFTRVPITEEVQMLLDMYEPVSPLHTFTLKASGSPPPVRSMAFALGKKLAVVGYDVDAIASYVRGAYDALAASWASSEAFVLRLSVGKTYLQSRPWPANETLSVGGVCRLQSAVRHQFCSSVLTEAHVARAHTWADSRAFTAPETSRLLSVHVVHMSTGSNLLWTADLDDENNLVNEEEASVSGPESRLGFVSVLQLDDGLLGHRLEFRKQTEVDEGLGGDLGELLMAVYEPGTAWQLPADSPYQVDRIMYHVDTKRCDLATGLILYSTQTDRFAGAAARTGRLWSVSLINPILDLYGVATDADTFVDGVLAVASAGVDLVAAMNAC</sequence>
<dbReference type="Proteomes" id="UP000243579">
    <property type="component" value="Unassembled WGS sequence"/>
</dbReference>
<name>A0A1V9YID9_ACHHY</name>
<comment type="caution">
    <text evidence="1">The sequence shown here is derived from an EMBL/GenBank/DDBJ whole genome shotgun (WGS) entry which is preliminary data.</text>
</comment>
<evidence type="ECO:0000313" key="2">
    <source>
        <dbReference type="Proteomes" id="UP000243579"/>
    </source>
</evidence>
<reference evidence="1 2" key="1">
    <citation type="journal article" date="2014" name="Genome Biol. Evol.">
        <title>The secreted proteins of Achlya hypogyna and Thraustotheca clavata identify the ancestral oomycete secretome and reveal gene acquisitions by horizontal gene transfer.</title>
        <authorList>
            <person name="Misner I."/>
            <person name="Blouin N."/>
            <person name="Leonard G."/>
            <person name="Richards T.A."/>
            <person name="Lane C.E."/>
        </authorList>
    </citation>
    <scope>NUCLEOTIDE SEQUENCE [LARGE SCALE GENOMIC DNA]</scope>
    <source>
        <strain evidence="1 2">ATCC 48635</strain>
    </source>
</reference>